<feature type="transmembrane region" description="Helical" evidence="8">
    <location>
        <begin position="108"/>
        <end position="125"/>
    </location>
</feature>
<dbReference type="InterPro" id="IPR017825">
    <property type="entry name" value="Lycopene_cyclase_dom"/>
</dbReference>
<comment type="subcellular location">
    <subcellularLocation>
        <location evidence="1">Membrane</location>
        <topology evidence="1">Multi-pass membrane protein</topology>
    </subcellularLocation>
</comment>
<keyword evidence="7" id="KW-0413">Isomerase</keyword>
<name>A0ABY6M1Q1_9FLAO</name>
<evidence type="ECO:0000256" key="1">
    <source>
        <dbReference type="ARBA" id="ARBA00004141"/>
    </source>
</evidence>
<evidence type="ECO:0000256" key="4">
    <source>
        <dbReference type="ARBA" id="ARBA00022746"/>
    </source>
</evidence>
<protein>
    <submittedName>
        <fullName evidence="10">Lycopene cyclase domain-containing protein</fullName>
    </submittedName>
</protein>
<dbReference type="Proteomes" id="UP001163328">
    <property type="component" value="Chromosome"/>
</dbReference>
<feature type="transmembrane region" description="Helical" evidence="8">
    <location>
        <begin position="79"/>
        <end position="96"/>
    </location>
</feature>
<feature type="domain" description="Lycopene cyclase" evidence="9">
    <location>
        <begin position="129"/>
        <end position="224"/>
    </location>
</feature>
<feature type="domain" description="Lycopene cyclase" evidence="9">
    <location>
        <begin position="4"/>
        <end position="95"/>
    </location>
</feature>
<evidence type="ECO:0000256" key="2">
    <source>
        <dbReference type="ARBA" id="ARBA00004829"/>
    </source>
</evidence>
<sequence>MVTYTYLLILFLTVIICFVASFDKRLQFNKYFLPFFKAVFLVSIPFIAWDIWFTSNGVWWFNTTYTLGILIAGLPIEEWLFFICIPFSCIFTYFCVDKYYSLKYLQAYNNMIVFITIVVCAVVALLNTDKIYTLVTAIITIISVIYLHFIARVTWITKASLVFGVLMLGFFPVDGVLTGFGLESPIVNYNPKDFLGIRLLTIPIEDAVYGYTQFLLILYFFSIFRKKVDFKSNSQ</sequence>
<keyword evidence="3 8" id="KW-0812">Transmembrane</keyword>
<evidence type="ECO:0000313" key="10">
    <source>
        <dbReference type="EMBL" id="UYW02478.1"/>
    </source>
</evidence>
<evidence type="ECO:0000256" key="6">
    <source>
        <dbReference type="ARBA" id="ARBA00023136"/>
    </source>
</evidence>
<feature type="transmembrane region" description="Helical" evidence="8">
    <location>
        <begin position="131"/>
        <end position="149"/>
    </location>
</feature>
<keyword evidence="5 8" id="KW-1133">Transmembrane helix</keyword>
<proteinExistence type="predicted"/>
<dbReference type="NCBIfam" id="TIGR03462">
    <property type="entry name" value="CarR_dom_SF"/>
    <property type="match status" value="1"/>
</dbReference>
<evidence type="ECO:0000313" key="11">
    <source>
        <dbReference type="Proteomes" id="UP001163328"/>
    </source>
</evidence>
<keyword evidence="6 8" id="KW-0472">Membrane</keyword>
<feature type="transmembrane region" description="Helical" evidence="8">
    <location>
        <begin position="6"/>
        <end position="23"/>
    </location>
</feature>
<accession>A0ABY6M1Q1</accession>
<feature type="transmembrane region" description="Helical" evidence="8">
    <location>
        <begin position="35"/>
        <end position="59"/>
    </location>
</feature>
<evidence type="ECO:0000256" key="3">
    <source>
        <dbReference type="ARBA" id="ARBA00022692"/>
    </source>
</evidence>
<organism evidence="10 11">
    <name type="scientific">Flavobacterium agricola</name>
    <dbReference type="NCBI Taxonomy" id="2870839"/>
    <lineage>
        <taxon>Bacteria</taxon>
        <taxon>Pseudomonadati</taxon>
        <taxon>Bacteroidota</taxon>
        <taxon>Flavobacteriia</taxon>
        <taxon>Flavobacteriales</taxon>
        <taxon>Flavobacteriaceae</taxon>
        <taxon>Flavobacterium</taxon>
    </lineage>
</organism>
<evidence type="ECO:0000256" key="7">
    <source>
        <dbReference type="ARBA" id="ARBA00023235"/>
    </source>
</evidence>
<reference evidence="10" key="1">
    <citation type="submission" date="2021-08" db="EMBL/GenBank/DDBJ databases">
        <title>Flavobacterium sp. strain CC-SYL302.</title>
        <authorList>
            <person name="Lin S.-Y."/>
            <person name="Lee T.-H."/>
            <person name="Young C.-C."/>
        </authorList>
    </citation>
    <scope>NUCLEOTIDE SEQUENCE</scope>
    <source>
        <strain evidence="10">CC-SYL302</strain>
    </source>
</reference>
<evidence type="ECO:0000256" key="8">
    <source>
        <dbReference type="SAM" id="Phobius"/>
    </source>
</evidence>
<keyword evidence="11" id="KW-1185">Reference proteome</keyword>
<gene>
    <name evidence="10" type="ORF">K5I29_06225</name>
</gene>
<keyword evidence="4" id="KW-0125">Carotenoid biosynthesis</keyword>
<dbReference type="EMBL" id="CP081495">
    <property type="protein sequence ID" value="UYW02478.1"/>
    <property type="molecule type" value="Genomic_DNA"/>
</dbReference>
<evidence type="ECO:0000259" key="9">
    <source>
        <dbReference type="Pfam" id="PF18916"/>
    </source>
</evidence>
<feature type="transmembrane region" description="Helical" evidence="8">
    <location>
        <begin position="208"/>
        <end position="224"/>
    </location>
</feature>
<evidence type="ECO:0000256" key="5">
    <source>
        <dbReference type="ARBA" id="ARBA00022989"/>
    </source>
</evidence>
<feature type="transmembrane region" description="Helical" evidence="8">
    <location>
        <begin position="161"/>
        <end position="182"/>
    </location>
</feature>
<comment type="pathway">
    <text evidence="2">Carotenoid biosynthesis.</text>
</comment>
<dbReference type="Pfam" id="PF18916">
    <property type="entry name" value="Lycopene_cyc"/>
    <property type="match status" value="2"/>
</dbReference>